<evidence type="ECO:0000256" key="4">
    <source>
        <dbReference type="ARBA" id="ARBA00022692"/>
    </source>
</evidence>
<dbReference type="InterPro" id="IPR050277">
    <property type="entry name" value="Sodium:Solute_Symporter"/>
</dbReference>
<feature type="transmembrane region" description="Helical" evidence="8">
    <location>
        <begin position="437"/>
        <end position="460"/>
    </location>
</feature>
<keyword evidence="4 8" id="KW-0812">Transmembrane</keyword>
<keyword evidence="10" id="KW-1185">Reference proteome</keyword>
<dbReference type="GO" id="GO:0005886">
    <property type="term" value="C:plasma membrane"/>
    <property type="evidence" value="ECO:0007669"/>
    <property type="project" value="TreeGrafter"/>
</dbReference>
<dbReference type="InterPro" id="IPR038377">
    <property type="entry name" value="Na/Glc_symporter_sf"/>
</dbReference>
<feature type="transmembrane region" description="Helical" evidence="8">
    <location>
        <begin position="116"/>
        <end position="140"/>
    </location>
</feature>
<dbReference type="AlphaFoldDB" id="A0A6F8ZJN3"/>
<dbReference type="EMBL" id="LR778114">
    <property type="protein sequence ID" value="CAB1129874.1"/>
    <property type="molecule type" value="Genomic_DNA"/>
</dbReference>
<reference evidence="9 10" key="1">
    <citation type="submission" date="2020-02" db="EMBL/GenBank/DDBJ databases">
        <authorList>
            <person name="Hogendoorn C."/>
        </authorList>
    </citation>
    <scope>NUCLEOTIDE SEQUENCE [LARGE SCALE GENOMIC DNA]</scope>
    <source>
        <strain evidence="9">R501</strain>
    </source>
</reference>
<comment type="similarity">
    <text evidence="2 7">Belongs to the sodium:solute symporter (SSF) (TC 2.A.21) family.</text>
</comment>
<dbReference type="PANTHER" id="PTHR48086:SF7">
    <property type="entry name" value="SODIUM-SOLUTE SYMPORTER-RELATED"/>
    <property type="match status" value="1"/>
</dbReference>
<keyword evidence="3" id="KW-0813">Transport</keyword>
<evidence type="ECO:0000256" key="5">
    <source>
        <dbReference type="ARBA" id="ARBA00022989"/>
    </source>
</evidence>
<gene>
    <name evidence="9" type="ORF">R50_2377</name>
</gene>
<dbReference type="Proteomes" id="UP000503399">
    <property type="component" value="Chromosome"/>
</dbReference>
<feature type="transmembrane region" description="Helical" evidence="8">
    <location>
        <begin position="210"/>
        <end position="233"/>
    </location>
</feature>
<dbReference type="GO" id="GO:0022857">
    <property type="term" value="F:transmembrane transporter activity"/>
    <property type="evidence" value="ECO:0007669"/>
    <property type="project" value="InterPro"/>
</dbReference>
<protein>
    <recommendedName>
        <fullName evidence="11">Sodium:solute symporter</fullName>
    </recommendedName>
</protein>
<feature type="transmembrane region" description="Helical" evidence="8">
    <location>
        <begin position="404"/>
        <end position="425"/>
    </location>
</feature>
<feature type="transmembrane region" description="Helical" evidence="8">
    <location>
        <begin position="496"/>
        <end position="520"/>
    </location>
</feature>
<evidence type="ECO:0000313" key="10">
    <source>
        <dbReference type="Proteomes" id="UP000503399"/>
    </source>
</evidence>
<evidence type="ECO:0000256" key="6">
    <source>
        <dbReference type="ARBA" id="ARBA00023136"/>
    </source>
</evidence>
<evidence type="ECO:0008006" key="11">
    <source>
        <dbReference type="Google" id="ProtNLM"/>
    </source>
</evidence>
<dbReference type="PROSITE" id="PS50283">
    <property type="entry name" value="NA_SOLUT_SYMP_3"/>
    <property type="match status" value="1"/>
</dbReference>
<dbReference type="Gene3D" id="1.20.1730.10">
    <property type="entry name" value="Sodium/glucose cotransporter"/>
    <property type="match status" value="1"/>
</dbReference>
<evidence type="ECO:0000256" key="8">
    <source>
        <dbReference type="SAM" id="Phobius"/>
    </source>
</evidence>
<feature type="transmembrane region" description="Helical" evidence="8">
    <location>
        <begin position="64"/>
        <end position="90"/>
    </location>
</feature>
<evidence type="ECO:0000313" key="9">
    <source>
        <dbReference type="EMBL" id="CAB1129874.1"/>
    </source>
</evidence>
<feature type="transmembrane region" description="Helical" evidence="8">
    <location>
        <begin position="254"/>
        <end position="280"/>
    </location>
</feature>
<organism evidence="9 10">
    <name type="scientific">Candidatus Hydrogenisulfobacillus filiaventi</name>
    <dbReference type="NCBI Taxonomy" id="2707344"/>
    <lineage>
        <taxon>Bacteria</taxon>
        <taxon>Bacillati</taxon>
        <taxon>Bacillota</taxon>
        <taxon>Clostridia</taxon>
        <taxon>Eubacteriales</taxon>
        <taxon>Clostridiales Family XVII. Incertae Sedis</taxon>
        <taxon>Candidatus Hydrogenisulfobacillus</taxon>
    </lineage>
</organism>
<name>A0A6F8ZJN3_9FIRM</name>
<feature type="transmembrane region" description="Helical" evidence="8">
    <location>
        <begin position="348"/>
        <end position="367"/>
    </location>
</feature>
<keyword evidence="5 8" id="KW-1133">Transmembrane helix</keyword>
<comment type="subcellular location">
    <subcellularLocation>
        <location evidence="1">Membrane</location>
        <topology evidence="1">Multi-pass membrane protein</topology>
    </subcellularLocation>
</comment>
<dbReference type="Pfam" id="PF00474">
    <property type="entry name" value="SSF"/>
    <property type="match status" value="1"/>
</dbReference>
<feature type="transmembrane region" description="Helical" evidence="8">
    <location>
        <begin position="6"/>
        <end position="23"/>
    </location>
</feature>
<keyword evidence="6 8" id="KW-0472">Membrane</keyword>
<evidence type="ECO:0000256" key="3">
    <source>
        <dbReference type="ARBA" id="ARBA00022448"/>
    </source>
</evidence>
<dbReference type="InterPro" id="IPR001734">
    <property type="entry name" value="Na/solute_symporter"/>
</dbReference>
<dbReference type="KEGG" id="hfv:R50_2377"/>
<feature type="transmembrane region" description="Helical" evidence="8">
    <location>
        <begin position="373"/>
        <end position="397"/>
    </location>
</feature>
<evidence type="ECO:0000256" key="7">
    <source>
        <dbReference type="RuleBase" id="RU362091"/>
    </source>
</evidence>
<feature type="transmembrane region" description="Helical" evidence="8">
    <location>
        <begin position="300"/>
        <end position="327"/>
    </location>
</feature>
<proteinExistence type="inferred from homology"/>
<feature type="transmembrane region" description="Helical" evidence="8">
    <location>
        <begin position="146"/>
        <end position="172"/>
    </location>
</feature>
<dbReference type="PANTHER" id="PTHR48086">
    <property type="entry name" value="SODIUM/PROLINE SYMPORTER-RELATED"/>
    <property type="match status" value="1"/>
</dbReference>
<feature type="transmembrane region" description="Helical" evidence="8">
    <location>
        <begin position="472"/>
        <end position="490"/>
    </location>
</feature>
<sequence>MQWLILSLLAVYTGVLVYLGRLGRRRSTSENFIHGGRQFSAWQVFFMISALWCSWIFIVEIETAYLFGVSAVWFGVAVGVMAFVSIFLLATPFRRLSYVTNSGILGQRFGTGARTLSGLVIALTFPIFAMSNVLAAAAFLHVVTGWPLVVTLAGTAVVILAYAVLGGIWALAYTQIANFVVMAAGLILATGVALHAAPPAEWARNLPARYLSWTGVGTGTILVWLFSDLLNVVSAQAEFQILTAATDMRVAQRGLNWAMISIAVFTVLSALVGVAVRAGVPGGRLLGVVAFPLLYLHHASAPVVALMTLVVWAAALTWSAPLLFSGAASLGADVLRYLVRGLSDRTRFCVQICLPLQAALVVLYATMRPQDLAWWQVFSLTIRNGAIFAPTVALLVWPVAGRGAAVTSILGGSLAGLAWNMATGFSTTRFLYGLNPMWVGASAGIVLLVGLSLLTARGRYRWNGAAFRHHGWAAWPATGLLALLAGLQLLDWPGLVRTALAGPLVLLTAVDLLLLASLLARPRTEEWASAVSTAPTPG</sequence>
<evidence type="ECO:0000256" key="2">
    <source>
        <dbReference type="ARBA" id="ARBA00006434"/>
    </source>
</evidence>
<feature type="transmembrane region" description="Helical" evidence="8">
    <location>
        <begin position="179"/>
        <end position="198"/>
    </location>
</feature>
<feature type="transmembrane region" description="Helical" evidence="8">
    <location>
        <begin position="39"/>
        <end position="58"/>
    </location>
</feature>
<evidence type="ECO:0000256" key="1">
    <source>
        <dbReference type="ARBA" id="ARBA00004141"/>
    </source>
</evidence>
<accession>A0A6F8ZJN3</accession>